<accession>A0A8S4R2X2</accession>
<proteinExistence type="predicted"/>
<dbReference type="Proteomes" id="UP000838756">
    <property type="component" value="Unassembled WGS sequence"/>
</dbReference>
<reference evidence="1" key="1">
    <citation type="submission" date="2022-03" db="EMBL/GenBank/DDBJ databases">
        <authorList>
            <person name="Lindestad O."/>
        </authorList>
    </citation>
    <scope>NUCLEOTIDE SEQUENCE</scope>
</reference>
<evidence type="ECO:0000313" key="2">
    <source>
        <dbReference type="Proteomes" id="UP000838756"/>
    </source>
</evidence>
<gene>
    <name evidence="1" type="primary">jg19705</name>
    <name evidence="1" type="ORF">PAEG_LOCUS9006</name>
</gene>
<dbReference type="EMBL" id="CAKXAJ010024725">
    <property type="protein sequence ID" value="CAH2229568.1"/>
    <property type="molecule type" value="Genomic_DNA"/>
</dbReference>
<organism evidence="1 2">
    <name type="scientific">Pararge aegeria aegeria</name>
    <dbReference type="NCBI Taxonomy" id="348720"/>
    <lineage>
        <taxon>Eukaryota</taxon>
        <taxon>Metazoa</taxon>
        <taxon>Ecdysozoa</taxon>
        <taxon>Arthropoda</taxon>
        <taxon>Hexapoda</taxon>
        <taxon>Insecta</taxon>
        <taxon>Pterygota</taxon>
        <taxon>Neoptera</taxon>
        <taxon>Endopterygota</taxon>
        <taxon>Lepidoptera</taxon>
        <taxon>Glossata</taxon>
        <taxon>Ditrysia</taxon>
        <taxon>Papilionoidea</taxon>
        <taxon>Nymphalidae</taxon>
        <taxon>Satyrinae</taxon>
        <taxon>Satyrini</taxon>
        <taxon>Parargina</taxon>
        <taxon>Pararge</taxon>
    </lineage>
</organism>
<evidence type="ECO:0000313" key="1">
    <source>
        <dbReference type="EMBL" id="CAH2229568.1"/>
    </source>
</evidence>
<dbReference type="AlphaFoldDB" id="A0A8S4R2X2"/>
<name>A0A8S4R2X2_9NEOP</name>
<comment type="caution">
    <text evidence="1">The sequence shown here is derived from an EMBL/GenBank/DDBJ whole genome shotgun (WGS) entry which is preliminary data.</text>
</comment>
<keyword evidence="2" id="KW-1185">Reference proteome</keyword>
<protein>
    <submittedName>
        <fullName evidence="1">Jg19705 protein</fullName>
    </submittedName>
</protein>
<sequence>MRSVEVELTTYVLQNFYNRITTICFKFCVTYITQPVAKLKWQLAGHMAQGRKGPKVLESRQRTGRCYLPESVALEDVFKILDWNGLGININGEYITQLRLFADDVVIIAETLRDDKTMLNELSRVSQQAQPVGQRMNMNKTKIMSAPPRTVNFGTRYKRLQTAEVMMYGCLPKT</sequence>
<dbReference type="OrthoDB" id="7480412at2759"/>